<dbReference type="GO" id="GO:0016702">
    <property type="term" value="F:oxidoreductase activity, acting on single donors with incorporation of molecular oxygen, incorporation of two atoms of oxygen"/>
    <property type="evidence" value="ECO:0007669"/>
    <property type="project" value="InterPro"/>
</dbReference>
<dbReference type="GO" id="GO:0046872">
    <property type="term" value="F:metal ion binding"/>
    <property type="evidence" value="ECO:0007669"/>
    <property type="project" value="InterPro"/>
</dbReference>
<proteinExistence type="predicted"/>
<evidence type="ECO:0000256" key="1">
    <source>
        <dbReference type="ARBA" id="ARBA00022964"/>
    </source>
</evidence>
<accession>A0A8J5R8S0</accession>
<protein>
    <recommendedName>
        <fullName evidence="8">Lipoxygenase</fullName>
    </recommendedName>
</protein>
<comment type="caution">
    <text evidence="3">Lacks conserved residue(s) required for the propagation of feature annotation.</text>
</comment>
<keyword evidence="1" id="KW-0223">Dioxygenase</keyword>
<dbReference type="InterPro" id="IPR001024">
    <property type="entry name" value="PLAT/LH2_dom"/>
</dbReference>
<comment type="caution">
    <text evidence="6">The sequence shown here is derived from an EMBL/GenBank/DDBJ whole genome shotgun (WGS) entry which is preliminary data.</text>
</comment>
<dbReference type="Pfam" id="PF01477">
    <property type="entry name" value="PLAT"/>
    <property type="match status" value="1"/>
</dbReference>
<dbReference type="FunFam" id="4.10.375.10:FF:000001">
    <property type="entry name" value="Lipoxygenase"/>
    <property type="match status" value="1"/>
</dbReference>
<dbReference type="PROSITE" id="PS50095">
    <property type="entry name" value="PLAT"/>
    <property type="match status" value="1"/>
</dbReference>
<dbReference type="InterPro" id="IPR013819">
    <property type="entry name" value="LipOase_C"/>
</dbReference>
<dbReference type="GO" id="GO:0034440">
    <property type="term" value="P:lipid oxidation"/>
    <property type="evidence" value="ECO:0007669"/>
    <property type="project" value="InterPro"/>
</dbReference>
<dbReference type="AlphaFoldDB" id="A0A8J5R8S0"/>
<dbReference type="OrthoDB" id="407298at2759"/>
<feature type="domain" description="Lipoxygenase" evidence="5">
    <location>
        <begin position="152"/>
        <end position="360"/>
    </location>
</feature>
<reference evidence="6" key="1">
    <citation type="journal article" date="2021" name="bioRxiv">
        <title>Whole Genome Assembly and Annotation of Northern Wild Rice, Zizania palustris L., Supports a Whole Genome Duplication in the Zizania Genus.</title>
        <authorList>
            <person name="Haas M."/>
            <person name="Kono T."/>
            <person name="Macchietto M."/>
            <person name="Millas R."/>
            <person name="McGilp L."/>
            <person name="Shao M."/>
            <person name="Duquette J."/>
            <person name="Hirsch C.N."/>
            <person name="Kimball J."/>
        </authorList>
    </citation>
    <scope>NUCLEOTIDE SEQUENCE</scope>
    <source>
        <tissue evidence="6">Fresh leaf tissue</tissue>
    </source>
</reference>
<evidence type="ECO:0000313" key="7">
    <source>
        <dbReference type="Proteomes" id="UP000729402"/>
    </source>
</evidence>
<evidence type="ECO:0000259" key="4">
    <source>
        <dbReference type="PROSITE" id="PS50095"/>
    </source>
</evidence>
<dbReference type="GO" id="GO:0009611">
    <property type="term" value="P:response to wounding"/>
    <property type="evidence" value="ECO:0007669"/>
    <property type="project" value="UniProtKB-ARBA"/>
</dbReference>
<dbReference type="SMART" id="SM00308">
    <property type="entry name" value="LH2"/>
    <property type="match status" value="1"/>
</dbReference>
<keyword evidence="1" id="KW-0560">Oxidoreductase</keyword>
<evidence type="ECO:0000256" key="3">
    <source>
        <dbReference type="PROSITE-ProRule" id="PRU00152"/>
    </source>
</evidence>
<evidence type="ECO:0008006" key="8">
    <source>
        <dbReference type="Google" id="ProtNLM"/>
    </source>
</evidence>
<name>A0A8J5R8S0_ZIZPA</name>
<evidence type="ECO:0000259" key="5">
    <source>
        <dbReference type="PROSITE" id="PS51393"/>
    </source>
</evidence>
<sequence>MQMPFCPKLWDRAPAAQPENGNLVAVNGTVVVANTFGLSAPGKSTTLRLFSATQIDHETRKGRLSAEAPLRGGKKTKHGKASTTYQVTLLVDAEFGTPGAVVVKNGNRHDQFFLRLVQLELAEDRRVHFECNSWVYPNKKTNADRLFFINTSYLPDKTPEALRLLREEELRSLRGNGRGERKDWERIYDYDNYNDLGNPDKDDHVRPVLGGTRTHPYPRRCRTGRALSQTDGMTETRKHKINLDFYIPPDERFSPGKLAEFLTLAVQAVTHFVIPGPVSLPGRRHQLQQAWIDGCMHGAIAVLDVDDNEAWKSDEEFAREMLAGLNPVVIKRLEAMGQKRLYILDHHDYLMPYLRRINTL</sequence>
<dbReference type="EMBL" id="JAAALK010002071">
    <property type="protein sequence ID" value="KAG8037191.1"/>
    <property type="molecule type" value="Genomic_DNA"/>
</dbReference>
<evidence type="ECO:0000256" key="2">
    <source>
        <dbReference type="ARBA" id="ARBA00023098"/>
    </source>
</evidence>
<keyword evidence="2" id="KW-0443">Lipid metabolism</keyword>
<gene>
    <name evidence="6" type="ORF">GUJ93_ZPchr1102g22921</name>
</gene>
<evidence type="ECO:0000313" key="6">
    <source>
        <dbReference type="EMBL" id="KAG8037191.1"/>
    </source>
</evidence>
<reference evidence="6" key="2">
    <citation type="submission" date="2021-02" db="EMBL/GenBank/DDBJ databases">
        <authorList>
            <person name="Kimball J.A."/>
            <person name="Haas M.W."/>
            <person name="Macchietto M."/>
            <person name="Kono T."/>
            <person name="Duquette J."/>
            <person name="Shao M."/>
        </authorList>
    </citation>
    <scope>NUCLEOTIDE SEQUENCE</scope>
    <source>
        <tissue evidence="6">Fresh leaf tissue</tissue>
    </source>
</reference>
<dbReference type="PROSITE" id="PS51393">
    <property type="entry name" value="LIPOXYGENASE_3"/>
    <property type="match status" value="1"/>
</dbReference>
<dbReference type="InterPro" id="IPR000907">
    <property type="entry name" value="LipOase"/>
</dbReference>
<dbReference type="Proteomes" id="UP000729402">
    <property type="component" value="Unassembled WGS sequence"/>
</dbReference>
<organism evidence="6 7">
    <name type="scientific">Zizania palustris</name>
    <name type="common">Northern wild rice</name>
    <dbReference type="NCBI Taxonomy" id="103762"/>
    <lineage>
        <taxon>Eukaryota</taxon>
        <taxon>Viridiplantae</taxon>
        <taxon>Streptophyta</taxon>
        <taxon>Embryophyta</taxon>
        <taxon>Tracheophyta</taxon>
        <taxon>Spermatophyta</taxon>
        <taxon>Magnoliopsida</taxon>
        <taxon>Liliopsida</taxon>
        <taxon>Poales</taxon>
        <taxon>Poaceae</taxon>
        <taxon>BOP clade</taxon>
        <taxon>Oryzoideae</taxon>
        <taxon>Oryzeae</taxon>
        <taxon>Zizaniinae</taxon>
        <taxon>Zizania</taxon>
    </lineage>
</organism>
<dbReference type="Pfam" id="PF00305">
    <property type="entry name" value="Lipoxygenase"/>
    <property type="match status" value="2"/>
</dbReference>
<feature type="domain" description="PLAT" evidence="4">
    <location>
        <begin position="24"/>
        <end position="149"/>
    </location>
</feature>
<keyword evidence="7" id="KW-1185">Reference proteome</keyword>
<dbReference type="PANTHER" id="PTHR11771">
    <property type="entry name" value="LIPOXYGENASE"/>
    <property type="match status" value="1"/>
</dbReference>
<feature type="non-terminal residue" evidence="6">
    <location>
        <position position="1"/>
    </location>
</feature>